<evidence type="ECO:0008006" key="2">
    <source>
        <dbReference type="Google" id="ProtNLM"/>
    </source>
</evidence>
<sequence>MELSQLTKIPRVLGAGLATFDGFIIDSQFVHGYDAEKFGAMSAKIVNQIKKNFSKENASIILYTDNIIFLAKAKNEGVLFVIADKDANLGLIKIKFEKM</sequence>
<gene>
    <name evidence="1" type="ORF">ENP86_08020</name>
</gene>
<dbReference type="AlphaFoldDB" id="A0A7V0Z6B3"/>
<evidence type="ECO:0000313" key="1">
    <source>
        <dbReference type="EMBL" id="HDY59481.1"/>
    </source>
</evidence>
<proteinExistence type="predicted"/>
<name>A0A7V0Z6B3_UNCW3</name>
<organism evidence="1">
    <name type="scientific">candidate division WOR-3 bacterium</name>
    <dbReference type="NCBI Taxonomy" id="2052148"/>
    <lineage>
        <taxon>Bacteria</taxon>
        <taxon>Bacteria division WOR-3</taxon>
    </lineage>
</organism>
<protein>
    <recommendedName>
        <fullName evidence="2">Roadblock/LAMTOR2 domain-containing protein</fullName>
    </recommendedName>
</protein>
<dbReference type="EMBL" id="DSKY01000020">
    <property type="protein sequence ID" value="HDY59481.1"/>
    <property type="molecule type" value="Genomic_DNA"/>
</dbReference>
<accession>A0A7V0Z6B3</accession>
<dbReference type="Gene3D" id="3.30.450.30">
    <property type="entry name" value="Dynein light chain 2a, cytoplasmic"/>
    <property type="match status" value="1"/>
</dbReference>
<dbReference type="SUPFAM" id="SSF103196">
    <property type="entry name" value="Roadblock/LC7 domain"/>
    <property type="match status" value="1"/>
</dbReference>
<comment type="caution">
    <text evidence="1">The sequence shown here is derived from an EMBL/GenBank/DDBJ whole genome shotgun (WGS) entry which is preliminary data.</text>
</comment>
<reference evidence="1" key="1">
    <citation type="journal article" date="2020" name="mSystems">
        <title>Genome- and Community-Level Interaction Insights into Carbon Utilization and Element Cycling Functions of Hydrothermarchaeota in Hydrothermal Sediment.</title>
        <authorList>
            <person name="Zhou Z."/>
            <person name="Liu Y."/>
            <person name="Xu W."/>
            <person name="Pan J."/>
            <person name="Luo Z.H."/>
            <person name="Li M."/>
        </authorList>
    </citation>
    <scope>NUCLEOTIDE SEQUENCE [LARGE SCALE GENOMIC DNA]</scope>
    <source>
        <strain evidence="1">SpSt-258</strain>
    </source>
</reference>